<dbReference type="GO" id="GO:0140662">
    <property type="term" value="F:ATP-dependent protein folding chaperone"/>
    <property type="evidence" value="ECO:0007669"/>
    <property type="project" value="InterPro"/>
</dbReference>
<evidence type="ECO:0000313" key="20">
    <source>
        <dbReference type="Proteomes" id="UP000472240"/>
    </source>
</evidence>
<organism evidence="19 20">
    <name type="scientific">Rhinolophus ferrumequinum</name>
    <name type="common">Greater horseshoe bat</name>
    <dbReference type="NCBI Taxonomy" id="59479"/>
    <lineage>
        <taxon>Eukaryota</taxon>
        <taxon>Metazoa</taxon>
        <taxon>Chordata</taxon>
        <taxon>Craniata</taxon>
        <taxon>Vertebrata</taxon>
        <taxon>Euteleostomi</taxon>
        <taxon>Mammalia</taxon>
        <taxon>Eutheria</taxon>
        <taxon>Laurasiatheria</taxon>
        <taxon>Chiroptera</taxon>
        <taxon>Yinpterochiroptera</taxon>
        <taxon>Rhinolophoidea</taxon>
        <taxon>Rhinolophidae</taxon>
        <taxon>Rhinolophinae</taxon>
        <taxon>Rhinolophus</taxon>
    </lineage>
</organism>
<dbReference type="InterPro" id="IPR012718">
    <property type="entry name" value="Chap_CCT_epsi"/>
</dbReference>
<dbReference type="AlphaFoldDB" id="A0A671E2G2"/>
<evidence type="ECO:0000256" key="17">
    <source>
        <dbReference type="ARBA" id="ARBA00093473"/>
    </source>
</evidence>
<dbReference type="GO" id="GO:0005524">
    <property type="term" value="F:ATP binding"/>
    <property type="evidence" value="ECO:0007669"/>
    <property type="project" value="UniProtKB-KW"/>
</dbReference>
<dbReference type="GeneTree" id="ENSGT00550000074988"/>
<dbReference type="PROSITE" id="PS00995">
    <property type="entry name" value="TCP1_3"/>
    <property type="match status" value="1"/>
</dbReference>
<evidence type="ECO:0000256" key="14">
    <source>
        <dbReference type="ARBA" id="ARBA00033325"/>
    </source>
</evidence>
<keyword evidence="3" id="KW-0963">Cytoplasm</keyword>
<keyword evidence="20" id="KW-1185">Reference proteome</keyword>
<keyword evidence="6 18" id="KW-0547">Nucleotide-binding</keyword>
<gene>
    <name evidence="19" type="primary">CCT5</name>
</gene>
<dbReference type="InterPro" id="IPR002423">
    <property type="entry name" value="Cpn60/GroEL/TCP-1"/>
</dbReference>
<keyword evidence="5" id="KW-0597">Phosphoprotein</keyword>
<dbReference type="Gene3D" id="3.30.260.10">
    <property type="entry name" value="TCP-1-like chaperonin intermediate domain"/>
    <property type="match status" value="2"/>
</dbReference>
<evidence type="ECO:0000256" key="8">
    <source>
        <dbReference type="ARBA" id="ARBA00022840"/>
    </source>
</evidence>
<keyword evidence="10" id="KW-0007">Acetylation</keyword>
<proteinExistence type="inferred from homology"/>
<dbReference type="CDD" id="cd03339">
    <property type="entry name" value="TCP1_epsilon"/>
    <property type="match status" value="1"/>
</dbReference>
<evidence type="ECO:0000256" key="7">
    <source>
        <dbReference type="ARBA" id="ARBA00022801"/>
    </source>
</evidence>
<comment type="subunit">
    <text evidence="17">Component of the chaperonin-containing T-complex (TRiC), a hexadecamer composed of two identical back-to-back stacked rings enclosing a protein folding chamber. Each ring is made up of eight different subunits: TCP1/CCT1, CCT2, CCT3, CCT4, CCT5, CCT6A/CCT6, CCT7, CCT8. Interacts with PACRG. Interacts with DNAAF4. Interacts with DLEC1. Interacts with SPMAP2.</text>
</comment>
<protein>
    <recommendedName>
        <fullName evidence="13">T-complex protein 1 subunit epsilon</fullName>
    </recommendedName>
    <alternativeName>
        <fullName evidence="14">CCT-epsilon</fullName>
    </alternativeName>
</protein>
<dbReference type="FunFam" id="3.30.260.10:FF:000028">
    <property type="entry name" value="T-complex protein 1 subunit epsilon"/>
    <property type="match status" value="1"/>
</dbReference>
<evidence type="ECO:0000256" key="12">
    <source>
        <dbReference type="ARBA" id="ARBA00023212"/>
    </source>
</evidence>
<dbReference type="InterPro" id="IPR027410">
    <property type="entry name" value="TCP-1-like_intermed_sf"/>
</dbReference>
<evidence type="ECO:0000256" key="3">
    <source>
        <dbReference type="ARBA" id="ARBA00022490"/>
    </source>
</evidence>
<evidence type="ECO:0000256" key="16">
    <source>
        <dbReference type="ARBA" id="ARBA00093360"/>
    </source>
</evidence>
<dbReference type="GO" id="GO:0051082">
    <property type="term" value="F:unfolded protein binding"/>
    <property type="evidence" value="ECO:0007669"/>
    <property type="project" value="InterPro"/>
</dbReference>
<dbReference type="FunFam" id="1.10.560.10:FF:000049">
    <property type="entry name" value="T-complex protein 1 subunitTheta, putative"/>
    <property type="match status" value="1"/>
</dbReference>
<name>A0A671E2G2_RHIFE</name>
<dbReference type="Gene3D" id="3.50.7.10">
    <property type="entry name" value="GroEL"/>
    <property type="match status" value="2"/>
</dbReference>
<dbReference type="SUPFAM" id="SSF52029">
    <property type="entry name" value="GroEL apical domain-like"/>
    <property type="match status" value="1"/>
</dbReference>
<comment type="function">
    <text evidence="16">Component of the chaperonin-containing T-complex (TRiC), a molecular chaperone complex that assists the folding of actin, tubulin and other proteins upon ATP hydrolysis. The TRiC complex mediates the folding of WRAP53/TCAB1, thereby regulating telomere maintenance. As part of the TRiC complex may play a role in the assembly of BBSome, a complex involved in ciliogenesis regulating transports vesicles to the cilia.</text>
</comment>
<evidence type="ECO:0000256" key="2">
    <source>
        <dbReference type="ARBA" id="ARBA00008020"/>
    </source>
</evidence>
<evidence type="ECO:0000256" key="5">
    <source>
        <dbReference type="ARBA" id="ARBA00022553"/>
    </source>
</evidence>
<dbReference type="GO" id="GO:0016887">
    <property type="term" value="F:ATP hydrolysis activity"/>
    <property type="evidence" value="ECO:0007669"/>
    <property type="project" value="InterPro"/>
</dbReference>
<dbReference type="Pfam" id="PF00118">
    <property type="entry name" value="Cpn60_TCP1"/>
    <property type="match status" value="1"/>
</dbReference>
<evidence type="ECO:0000256" key="1">
    <source>
        <dbReference type="ARBA" id="ARBA00004300"/>
    </source>
</evidence>
<sequence length="501" mass="55019">MASVGTLAFDEYGRPFLIIKDQDRKSRLMGLEALKSHIMAAKAVGNTMRTSLGPNGLDKMMVDKDGDVTVTNDGATILSMMDVDHQIAKLMVELSKSQDDEIGDGTTGVVVLAGALLEEAEQLLDRGIHPIRIADGYEQAARIAIEHLDKISDSVPVDLQNTEPLVQTAKTTLGSKVVNSCHQQMAEIAVDAVLTVADLQRSDVDFELIKVEGKVGGRLEDTKLIKGVIVDKDFSHPQMPKQVQDAKIAILTCPFEPPKPKTKHKLDVTSVEDYKALQKYEKEKFEEMIQQLIAIATGGRIVPRFSELTAEKLGYAGLVKEISFGTTKDKMLVIEQCKNSRAVTIFIRGGNKMIIEEAKRSLHDALCVIRNLIRDNRVVYGGGAAEIACALAVSKAADKCPTLEQYAMRAFADALEVIPMALSENSGMNPIQTMTEVRARQVKEMNPALGIDCLHKGTNDMKQQHVIETLIGKKQQISLATQMVRMILKIDDIRKPGESEE</sequence>
<comment type="catalytic activity">
    <reaction evidence="15">
        <text>ATP + H2O = ADP + phosphate + H(+)</text>
        <dbReference type="Rhea" id="RHEA:13065"/>
        <dbReference type="ChEBI" id="CHEBI:15377"/>
        <dbReference type="ChEBI" id="CHEBI:15378"/>
        <dbReference type="ChEBI" id="CHEBI:30616"/>
        <dbReference type="ChEBI" id="CHEBI:43474"/>
        <dbReference type="ChEBI" id="CHEBI:456216"/>
    </reaction>
</comment>
<evidence type="ECO:0000256" key="4">
    <source>
        <dbReference type="ARBA" id="ARBA00022499"/>
    </source>
</evidence>
<keyword evidence="4" id="KW-1017">Isopeptide bond</keyword>
<keyword evidence="11 18" id="KW-0143">Chaperone</keyword>
<reference evidence="20" key="3">
    <citation type="submission" date="2018-12" db="EMBL/GenBank/DDBJ databases">
        <title>G10K-VGP greater horseshoe bat female genome, primary haplotype.</title>
        <authorList>
            <person name="Teeling E."/>
            <person name="Myers G."/>
            <person name="Vernes S."/>
            <person name="Pippel M."/>
            <person name="Winkler S."/>
            <person name="Fedrigo O."/>
            <person name="Rhie A."/>
            <person name="Koren S."/>
            <person name="Phillippy A."/>
            <person name="Lewin H."/>
            <person name="Damas J."/>
            <person name="Howe K."/>
            <person name="Mountcastle J."/>
            <person name="Jarvis E.D."/>
        </authorList>
    </citation>
    <scope>NUCLEOTIDE SEQUENCE [LARGE SCALE GENOMIC DNA]</scope>
</reference>
<keyword evidence="9" id="KW-0832">Ubl conjugation</keyword>
<evidence type="ECO:0000313" key="19">
    <source>
        <dbReference type="Ensembl" id="ENSRFEP00010004717.1"/>
    </source>
</evidence>
<dbReference type="PROSITE" id="PS00750">
    <property type="entry name" value="TCP1_1"/>
    <property type="match status" value="1"/>
</dbReference>
<dbReference type="SUPFAM" id="SSF48592">
    <property type="entry name" value="GroEL equatorial domain-like"/>
    <property type="match status" value="1"/>
</dbReference>
<reference evidence="19" key="5">
    <citation type="submission" date="2025-09" db="UniProtKB">
        <authorList>
            <consortium name="Ensembl"/>
        </authorList>
    </citation>
    <scope>IDENTIFICATION</scope>
</reference>
<evidence type="ECO:0000256" key="18">
    <source>
        <dbReference type="RuleBase" id="RU004187"/>
    </source>
</evidence>
<evidence type="ECO:0000256" key="9">
    <source>
        <dbReference type="ARBA" id="ARBA00022843"/>
    </source>
</evidence>
<keyword evidence="7" id="KW-0378">Hydrolase</keyword>
<reference evidence="19 20" key="2">
    <citation type="journal article" date="2018" name="Annu Rev Anim Biosci">
        <title>Bat Biology, Genomes, and the Bat1K Project: To Generate Chromosome-Level Genomes for All Living Bat Species.</title>
        <authorList>
            <person name="Teeling E.C."/>
            <person name="Vernes S.C."/>
            <person name="Davalos L.M."/>
            <person name="Ray D.A."/>
            <person name="Gilbert M.T.P."/>
            <person name="Myers E."/>
        </authorList>
    </citation>
    <scope>NUCLEOTIDE SEQUENCE</scope>
</reference>
<evidence type="ECO:0000256" key="15">
    <source>
        <dbReference type="ARBA" id="ARBA00049360"/>
    </source>
</evidence>
<dbReference type="GO" id="GO:0005832">
    <property type="term" value="C:chaperonin-containing T-complex"/>
    <property type="evidence" value="ECO:0007669"/>
    <property type="project" value="UniProtKB-ARBA"/>
</dbReference>
<evidence type="ECO:0000256" key="6">
    <source>
        <dbReference type="ARBA" id="ARBA00022741"/>
    </source>
</evidence>
<evidence type="ECO:0000256" key="10">
    <source>
        <dbReference type="ARBA" id="ARBA00022990"/>
    </source>
</evidence>
<evidence type="ECO:0000256" key="13">
    <source>
        <dbReference type="ARBA" id="ARBA00024086"/>
    </source>
</evidence>
<evidence type="ECO:0000256" key="11">
    <source>
        <dbReference type="ARBA" id="ARBA00023186"/>
    </source>
</evidence>
<keyword evidence="12" id="KW-0206">Cytoskeleton</keyword>
<dbReference type="PROSITE" id="PS00751">
    <property type="entry name" value="TCP1_2"/>
    <property type="match status" value="1"/>
</dbReference>
<dbReference type="InterPro" id="IPR027413">
    <property type="entry name" value="GROEL-like_equatorial_sf"/>
</dbReference>
<dbReference type="Gene3D" id="1.10.560.10">
    <property type="entry name" value="GroEL-like equatorial domain"/>
    <property type="match status" value="2"/>
</dbReference>
<dbReference type="FunFam" id="1.10.560.10:FF:000053">
    <property type="entry name" value="T-complex protein 1 subunit delta"/>
    <property type="match status" value="1"/>
</dbReference>
<dbReference type="InterPro" id="IPR002194">
    <property type="entry name" value="Chaperonin_TCP-1_CS"/>
</dbReference>
<reference evidence="19" key="4">
    <citation type="submission" date="2025-08" db="UniProtKB">
        <authorList>
            <consortium name="Ensembl"/>
        </authorList>
    </citation>
    <scope>IDENTIFICATION</scope>
</reference>
<reference evidence="19 20" key="1">
    <citation type="journal article" date="2015" name="Annu Rev Anim Biosci">
        <title>The Genome 10K Project: a way forward.</title>
        <authorList>
            <person name="Koepfli K.P."/>
            <person name="Paten B."/>
            <person name="O'Brien S.J."/>
            <person name="Koepfli K.P."/>
            <person name="Paten B."/>
            <person name="Antunes A."/>
            <person name="Belov K."/>
            <person name="Bustamante C."/>
            <person name="Castoe T.A."/>
            <person name="Clawson H."/>
            <person name="Crawford A.J."/>
            <person name="Diekhans M."/>
            <person name="Distel D."/>
            <person name="Durbin R."/>
            <person name="Earl D."/>
            <person name="Fujita M.K."/>
            <person name="Gamble T."/>
            <person name="Georges A."/>
            <person name="Gemmell N."/>
            <person name="Gilbert M.T."/>
            <person name="Graves J.M."/>
            <person name="Green R.E."/>
            <person name="Hickey G."/>
            <person name="Jarvis E.D."/>
            <person name="Johnson W."/>
            <person name="Komissarov A."/>
            <person name="Korf I."/>
            <person name="Kuhn R."/>
            <person name="Larkin D.M."/>
            <person name="Lewin H."/>
            <person name="Lopez J.V."/>
            <person name="Ma J."/>
            <person name="Marques-Bonet T."/>
            <person name="Miller W."/>
            <person name="Murphy R."/>
            <person name="Pevzner P."/>
            <person name="Shapiro B."/>
            <person name="Steiner C."/>
            <person name="Tamazian G."/>
            <person name="Venkatesh B."/>
            <person name="Wang J."/>
            <person name="Wayne R."/>
            <person name="Wiley E."/>
            <person name="Yang H."/>
            <person name="Zhang G."/>
            <person name="Haussler D."/>
            <person name="Ryder O."/>
            <person name="O'Brien S.J."/>
        </authorList>
    </citation>
    <scope>NUCLEOTIDE SEQUENCE</scope>
</reference>
<comment type="subcellular location">
    <subcellularLocation>
        <location evidence="1">Cytoplasm</location>
        <location evidence="1">Cytoskeleton</location>
        <location evidence="1">Microtubule organizing center</location>
        <location evidence="1">Centrosome</location>
    </subcellularLocation>
</comment>
<dbReference type="InterPro" id="IPR017998">
    <property type="entry name" value="Chaperone_TCP-1"/>
</dbReference>
<dbReference type="SUPFAM" id="SSF54849">
    <property type="entry name" value="GroEL-intermediate domain like"/>
    <property type="match status" value="1"/>
</dbReference>
<keyword evidence="8 18" id="KW-0067">ATP-binding</keyword>
<dbReference type="InterPro" id="IPR027409">
    <property type="entry name" value="GroEL-like_apical_dom_sf"/>
</dbReference>
<dbReference type="Proteomes" id="UP000472240">
    <property type="component" value="Chromosome 7"/>
</dbReference>
<dbReference type="Ensembl" id="ENSRFET00010005168.1">
    <property type="protein sequence ID" value="ENSRFEP00010004717.1"/>
    <property type="gene ID" value="ENSRFEG00010003237.1"/>
</dbReference>
<accession>A0A671E2G2</accession>
<comment type="similarity">
    <text evidence="2 18">Belongs to the TCP-1 chaperonin family.</text>
</comment>
<dbReference type="PANTHER" id="PTHR11353">
    <property type="entry name" value="CHAPERONIN"/>
    <property type="match status" value="1"/>
</dbReference>
<dbReference type="GO" id="GO:0005813">
    <property type="term" value="C:centrosome"/>
    <property type="evidence" value="ECO:0007669"/>
    <property type="project" value="UniProtKB-SubCell"/>
</dbReference>
<dbReference type="PRINTS" id="PR00304">
    <property type="entry name" value="TCOMPLEXTCP1"/>
</dbReference>